<evidence type="ECO:0000313" key="1">
    <source>
        <dbReference type="EMBL" id="MCI42789.1"/>
    </source>
</evidence>
<dbReference type="InterPro" id="IPR032675">
    <property type="entry name" value="LRR_dom_sf"/>
</dbReference>
<accession>A0A392S283</accession>
<reference evidence="1 2" key="1">
    <citation type="journal article" date="2018" name="Front. Plant Sci.">
        <title>Red Clover (Trifolium pratense) and Zigzag Clover (T. medium) - A Picture of Genomic Similarities and Differences.</title>
        <authorList>
            <person name="Dluhosova J."/>
            <person name="Istvanek J."/>
            <person name="Nedelnik J."/>
            <person name="Repkova J."/>
        </authorList>
    </citation>
    <scope>NUCLEOTIDE SEQUENCE [LARGE SCALE GENOMIC DNA]</scope>
    <source>
        <strain evidence="2">cv. 10/8</strain>
        <tissue evidence="1">Leaf</tissue>
    </source>
</reference>
<dbReference type="InterPro" id="IPR006553">
    <property type="entry name" value="Leu-rich_rpt_Cys-con_subtyp"/>
</dbReference>
<feature type="non-terminal residue" evidence="1">
    <location>
        <position position="1"/>
    </location>
</feature>
<organism evidence="1 2">
    <name type="scientific">Trifolium medium</name>
    <dbReference type="NCBI Taxonomy" id="97028"/>
    <lineage>
        <taxon>Eukaryota</taxon>
        <taxon>Viridiplantae</taxon>
        <taxon>Streptophyta</taxon>
        <taxon>Embryophyta</taxon>
        <taxon>Tracheophyta</taxon>
        <taxon>Spermatophyta</taxon>
        <taxon>Magnoliopsida</taxon>
        <taxon>eudicotyledons</taxon>
        <taxon>Gunneridae</taxon>
        <taxon>Pentapetalae</taxon>
        <taxon>rosids</taxon>
        <taxon>fabids</taxon>
        <taxon>Fabales</taxon>
        <taxon>Fabaceae</taxon>
        <taxon>Papilionoideae</taxon>
        <taxon>50 kb inversion clade</taxon>
        <taxon>NPAAA clade</taxon>
        <taxon>Hologalegina</taxon>
        <taxon>IRL clade</taxon>
        <taxon>Trifolieae</taxon>
        <taxon>Trifolium</taxon>
    </lineage>
</organism>
<protein>
    <submittedName>
        <fullName evidence="1">F-box/LRR-repeat protein 3-like</fullName>
    </submittedName>
</protein>
<sequence length="63" mass="6982">SCLMLEELDLTDCSGMNDIALKYLSRCSELVKLKLGLCTNISDIGLAHIACNCTKLTELDLYR</sequence>
<dbReference type="SUPFAM" id="SSF52047">
    <property type="entry name" value="RNI-like"/>
    <property type="match status" value="1"/>
</dbReference>
<name>A0A392S283_9FABA</name>
<dbReference type="Gene3D" id="3.80.10.10">
    <property type="entry name" value="Ribonuclease Inhibitor"/>
    <property type="match status" value="1"/>
</dbReference>
<dbReference type="Proteomes" id="UP000265520">
    <property type="component" value="Unassembled WGS sequence"/>
</dbReference>
<keyword evidence="2" id="KW-1185">Reference proteome</keyword>
<comment type="caution">
    <text evidence="1">The sequence shown here is derived from an EMBL/GenBank/DDBJ whole genome shotgun (WGS) entry which is preliminary data.</text>
</comment>
<proteinExistence type="predicted"/>
<dbReference type="EMBL" id="LXQA010309037">
    <property type="protein sequence ID" value="MCI42789.1"/>
    <property type="molecule type" value="Genomic_DNA"/>
</dbReference>
<evidence type="ECO:0000313" key="2">
    <source>
        <dbReference type="Proteomes" id="UP000265520"/>
    </source>
</evidence>
<dbReference type="AlphaFoldDB" id="A0A392S283"/>
<dbReference type="SMART" id="SM00367">
    <property type="entry name" value="LRR_CC"/>
    <property type="match status" value="2"/>
</dbReference>